<accession>A0A151XD83</accession>
<reference evidence="1 2" key="1">
    <citation type="submission" date="2015-09" db="EMBL/GenBank/DDBJ databases">
        <title>Trachymyrmex zeteki WGS genome.</title>
        <authorList>
            <person name="Nygaard S."/>
            <person name="Hu H."/>
            <person name="Boomsma J."/>
            <person name="Zhang G."/>
        </authorList>
    </citation>
    <scope>NUCLEOTIDE SEQUENCE [LARGE SCALE GENOMIC DNA]</scope>
    <source>
        <strain evidence="1">Tzet28-1</strain>
        <tissue evidence="1">Whole body</tissue>
    </source>
</reference>
<evidence type="ECO:0000313" key="2">
    <source>
        <dbReference type="Proteomes" id="UP000075809"/>
    </source>
</evidence>
<dbReference type="AlphaFoldDB" id="A0A151XD83"/>
<proteinExistence type="predicted"/>
<dbReference type="Proteomes" id="UP000075809">
    <property type="component" value="Unassembled WGS sequence"/>
</dbReference>
<evidence type="ECO:0000313" key="1">
    <source>
        <dbReference type="EMBL" id="KYQ58309.1"/>
    </source>
</evidence>
<keyword evidence="2" id="KW-1185">Reference proteome</keyword>
<gene>
    <name evidence="1" type="ORF">ALC60_02729</name>
</gene>
<name>A0A151XD83_9HYME</name>
<protein>
    <submittedName>
        <fullName evidence="1">Uncharacterized protein</fullName>
    </submittedName>
</protein>
<dbReference type="EMBL" id="KQ982294">
    <property type="protein sequence ID" value="KYQ58309.1"/>
    <property type="molecule type" value="Genomic_DNA"/>
</dbReference>
<organism evidence="1 2">
    <name type="scientific">Mycetomoellerius zeteki</name>
    <dbReference type="NCBI Taxonomy" id="64791"/>
    <lineage>
        <taxon>Eukaryota</taxon>
        <taxon>Metazoa</taxon>
        <taxon>Ecdysozoa</taxon>
        <taxon>Arthropoda</taxon>
        <taxon>Hexapoda</taxon>
        <taxon>Insecta</taxon>
        <taxon>Pterygota</taxon>
        <taxon>Neoptera</taxon>
        <taxon>Endopterygota</taxon>
        <taxon>Hymenoptera</taxon>
        <taxon>Apocrita</taxon>
        <taxon>Aculeata</taxon>
        <taxon>Formicoidea</taxon>
        <taxon>Formicidae</taxon>
        <taxon>Myrmicinae</taxon>
        <taxon>Mycetomoellerius</taxon>
    </lineage>
</organism>
<sequence>MVTKTTGTTLAIPNIEDVSHREVERYNHKPVIDLVVLKSEVLRASWILILFLLSQVQSRISYVGQLVKWMIRWKTISKLTIVDVFISVRPIGTILEADPLTSAN</sequence>